<evidence type="ECO:0000256" key="12">
    <source>
        <dbReference type="RuleBase" id="RU000304"/>
    </source>
</evidence>
<comment type="catalytic activity">
    <reaction evidence="8">
        <text>L-threonyl-[protein] + ATP = O-phospho-L-threonyl-[protein] + ADP + H(+)</text>
        <dbReference type="Rhea" id="RHEA:46608"/>
        <dbReference type="Rhea" id="RHEA-COMP:11060"/>
        <dbReference type="Rhea" id="RHEA-COMP:11605"/>
        <dbReference type="ChEBI" id="CHEBI:15378"/>
        <dbReference type="ChEBI" id="CHEBI:30013"/>
        <dbReference type="ChEBI" id="CHEBI:30616"/>
        <dbReference type="ChEBI" id="CHEBI:61977"/>
        <dbReference type="ChEBI" id="CHEBI:456216"/>
        <dbReference type="EC" id="2.7.11.1"/>
    </reaction>
</comment>
<evidence type="ECO:0000259" key="14">
    <source>
        <dbReference type="PROSITE" id="PS50011"/>
    </source>
</evidence>
<evidence type="ECO:0000313" key="15">
    <source>
        <dbReference type="EMBL" id="CAB3266649.1"/>
    </source>
</evidence>
<keyword evidence="2 12" id="KW-0723">Serine/threonine-protein kinase</keyword>
<dbReference type="SMART" id="SM00220">
    <property type="entry name" value="S_TKc"/>
    <property type="match status" value="1"/>
</dbReference>
<dbReference type="Gene3D" id="3.30.200.20">
    <property type="entry name" value="Phosphorylase Kinase, domain 1"/>
    <property type="match status" value="1"/>
</dbReference>
<protein>
    <recommendedName>
        <fullName evidence="1">non-specific serine/threonine protein kinase</fullName>
        <ecNumber evidence="1">2.7.11.1</ecNumber>
    </recommendedName>
</protein>
<keyword evidence="6 15" id="KW-0418">Kinase</keyword>
<dbReference type="FunFam" id="1.10.510.10:FF:000571">
    <property type="entry name" value="Maternal embryonic leucine zipper kinase"/>
    <property type="match status" value="1"/>
</dbReference>
<evidence type="ECO:0000256" key="4">
    <source>
        <dbReference type="ARBA" id="ARBA00022679"/>
    </source>
</evidence>
<feature type="compositionally biased region" description="Polar residues" evidence="13">
    <location>
        <begin position="390"/>
        <end position="404"/>
    </location>
</feature>
<organism evidence="15">
    <name type="scientific">Phallusia mammillata</name>
    <dbReference type="NCBI Taxonomy" id="59560"/>
    <lineage>
        <taxon>Eukaryota</taxon>
        <taxon>Metazoa</taxon>
        <taxon>Chordata</taxon>
        <taxon>Tunicata</taxon>
        <taxon>Ascidiacea</taxon>
        <taxon>Phlebobranchia</taxon>
        <taxon>Ascidiidae</taxon>
        <taxon>Phallusia</taxon>
    </lineage>
</organism>
<gene>
    <name evidence="15" type="primary">Stk17a</name>
</gene>
<dbReference type="PANTHER" id="PTHR24342">
    <property type="entry name" value="SERINE/THREONINE-PROTEIN KINASE 17"/>
    <property type="match status" value="1"/>
</dbReference>
<dbReference type="PROSITE" id="PS00107">
    <property type="entry name" value="PROTEIN_KINASE_ATP"/>
    <property type="match status" value="1"/>
</dbReference>
<accession>A0A6F9DU32</accession>
<comment type="catalytic activity">
    <reaction evidence="9">
        <text>L-seryl-[protein] + ATP = O-phospho-L-seryl-[protein] + ADP + H(+)</text>
        <dbReference type="Rhea" id="RHEA:17989"/>
        <dbReference type="Rhea" id="RHEA-COMP:9863"/>
        <dbReference type="Rhea" id="RHEA-COMP:11604"/>
        <dbReference type="ChEBI" id="CHEBI:15378"/>
        <dbReference type="ChEBI" id="CHEBI:29999"/>
        <dbReference type="ChEBI" id="CHEBI:30616"/>
        <dbReference type="ChEBI" id="CHEBI:83421"/>
        <dbReference type="ChEBI" id="CHEBI:456216"/>
        <dbReference type="EC" id="2.7.11.1"/>
    </reaction>
</comment>
<evidence type="ECO:0000256" key="9">
    <source>
        <dbReference type="ARBA" id="ARBA00048679"/>
    </source>
</evidence>
<dbReference type="Pfam" id="PF00069">
    <property type="entry name" value="Pkinase"/>
    <property type="match status" value="1"/>
</dbReference>
<dbReference type="InterPro" id="IPR008271">
    <property type="entry name" value="Ser/Thr_kinase_AS"/>
</dbReference>
<evidence type="ECO:0000256" key="11">
    <source>
        <dbReference type="PROSITE-ProRule" id="PRU10141"/>
    </source>
</evidence>
<name>A0A6F9DU32_9ASCI</name>
<comment type="similarity">
    <text evidence="10">Belongs to the protein kinase superfamily. CAMK Ser/Thr protein kinase family. DAP kinase subfamily.</text>
</comment>
<feature type="domain" description="Protein kinase" evidence="14">
    <location>
        <begin position="30"/>
        <end position="288"/>
    </location>
</feature>
<dbReference type="PROSITE" id="PS50011">
    <property type="entry name" value="PROTEIN_KINASE_DOM"/>
    <property type="match status" value="1"/>
</dbReference>
<dbReference type="InterPro" id="IPR000719">
    <property type="entry name" value="Prot_kinase_dom"/>
</dbReference>
<dbReference type="PANTHER" id="PTHR24342:SF12">
    <property type="entry name" value="DEATH-ASSOCIATED PROTEIN KINASE RELATED"/>
    <property type="match status" value="1"/>
</dbReference>
<dbReference type="AlphaFoldDB" id="A0A6F9DU32"/>
<sequence length="450" mass="50339">MSKALLSPDRLGSVDEIRGEVFKVPWQNFFTVEDTIGRGKFAIVKKCVEKSTGKRFAAKCIRKRRHCRDCTQDILHEIAVLELSSSHPHLIDLYQIYESSTEFVLILEYAAGGEIFDYCVGLKDAFSETKVRQLFRQILEAVDFLHDRNIVHLDLKPQNILLTDEKDGDIKLVDFGLSKHLSENLEIREILGTPDYVAPEVLNFEPISTSTDIWSLGVVCYVMLTGVSPFLGETKIETLMNVTTGVVDFPNDLFDEKQTACKDLILKMLQLDPQNRVTAKDCLQHTWLSGFLSPHDGVERFAIQDNVFHDNAKNLLSSKKCSRSASLDDENVAGNSKENNLVDENDNLSGGRLSSCLSTPLTSSSLEVGDQTCAQNTAENDDQKDDKKLFSTSASQETKLSSGDSKVVNPSDVKPTPKRPRFDNLESKSTEIYNLPTFSRCSYSKTACKN</sequence>
<evidence type="ECO:0000256" key="2">
    <source>
        <dbReference type="ARBA" id="ARBA00022527"/>
    </source>
</evidence>
<reference evidence="15" key="1">
    <citation type="submission" date="2020-04" db="EMBL/GenBank/DDBJ databases">
        <authorList>
            <person name="Neveu A P."/>
        </authorList>
    </citation>
    <scope>NUCLEOTIDE SEQUENCE</scope>
    <source>
        <tissue evidence="15">Whole embryo</tissue>
    </source>
</reference>
<proteinExistence type="evidence at transcript level"/>
<feature type="binding site" evidence="11">
    <location>
        <position position="63"/>
    </location>
    <ligand>
        <name>ATP</name>
        <dbReference type="ChEBI" id="CHEBI:30616"/>
    </ligand>
</feature>
<dbReference type="GO" id="GO:0005524">
    <property type="term" value="F:ATP binding"/>
    <property type="evidence" value="ECO:0007669"/>
    <property type="project" value="UniProtKB-UniRule"/>
</dbReference>
<keyword evidence="3" id="KW-0597">Phosphoprotein</keyword>
<evidence type="ECO:0000256" key="7">
    <source>
        <dbReference type="ARBA" id="ARBA00022840"/>
    </source>
</evidence>
<evidence type="ECO:0000256" key="5">
    <source>
        <dbReference type="ARBA" id="ARBA00022741"/>
    </source>
</evidence>
<evidence type="ECO:0000256" key="3">
    <source>
        <dbReference type="ARBA" id="ARBA00022553"/>
    </source>
</evidence>
<dbReference type="FunFam" id="3.30.200.20:FF:000175">
    <property type="entry name" value="Serine/threonine-protein kinase 17B"/>
    <property type="match status" value="1"/>
</dbReference>
<evidence type="ECO:0000256" key="6">
    <source>
        <dbReference type="ARBA" id="ARBA00022777"/>
    </source>
</evidence>
<dbReference type="GO" id="GO:0035556">
    <property type="term" value="P:intracellular signal transduction"/>
    <property type="evidence" value="ECO:0007669"/>
    <property type="project" value="TreeGrafter"/>
</dbReference>
<dbReference type="GO" id="GO:0004674">
    <property type="term" value="F:protein serine/threonine kinase activity"/>
    <property type="evidence" value="ECO:0007669"/>
    <property type="project" value="UniProtKB-KW"/>
</dbReference>
<feature type="region of interest" description="Disordered" evidence="13">
    <location>
        <begin position="377"/>
        <end position="427"/>
    </location>
</feature>
<evidence type="ECO:0000256" key="1">
    <source>
        <dbReference type="ARBA" id="ARBA00012513"/>
    </source>
</evidence>
<dbReference type="Gene3D" id="1.10.510.10">
    <property type="entry name" value="Transferase(Phosphotransferase) domain 1"/>
    <property type="match status" value="1"/>
</dbReference>
<keyword evidence="4" id="KW-0808">Transferase</keyword>
<evidence type="ECO:0000256" key="10">
    <source>
        <dbReference type="ARBA" id="ARBA00060827"/>
    </source>
</evidence>
<dbReference type="GO" id="GO:0043065">
    <property type="term" value="P:positive regulation of apoptotic process"/>
    <property type="evidence" value="ECO:0007669"/>
    <property type="project" value="TreeGrafter"/>
</dbReference>
<dbReference type="EC" id="2.7.11.1" evidence="1"/>
<dbReference type="GO" id="GO:0005634">
    <property type="term" value="C:nucleus"/>
    <property type="evidence" value="ECO:0007669"/>
    <property type="project" value="TreeGrafter"/>
</dbReference>
<keyword evidence="5 11" id="KW-0547">Nucleotide-binding</keyword>
<dbReference type="EMBL" id="LR790787">
    <property type="protein sequence ID" value="CAB3266649.1"/>
    <property type="molecule type" value="mRNA"/>
</dbReference>
<evidence type="ECO:0000256" key="13">
    <source>
        <dbReference type="SAM" id="MobiDB-lite"/>
    </source>
</evidence>
<dbReference type="SUPFAM" id="SSF56112">
    <property type="entry name" value="Protein kinase-like (PK-like)"/>
    <property type="match status" value="1"/>
</dbReference>
<dbReference type="InterPro" id="IPR011009">
    <property type="entry name" value="Kinase-like_dom_sf"/>
</dbReference>
<evidence type="ECO:0000256" key="8">
    <source>
        <dbReference type="ARBA" id="ARBA00047899"/>
    </source>
</evidence>
<keyword evidence="7 11" id="KW-0067">ATP-binding</keyword>
<dbReference type="InterPro" id="IPR017441">
    <property type="entry name" value="Protein_kinase_ATP_BS"/>
</dbReference>
<dbReference type="PROSITE" id="PS00108">
    <property type="entry name" value="PROTEIN_KINASE_ST"/>
    <property type="match status" value="1"/>
</dbReference>